<gene>
    <name evidence="11" type="ordered locus">RHOM_03715</name>
</gene>
<dbReference type="InterPro" id="IPR025857">
    <property type="entry name" value="MacB_PCD"/>
</dbReference>
<dbReference type="RefSeq" id="WP_014078910.1">
    <property type="nucleotide sequence ID" value="NC_015977.1"/>
</dbReference>
<dbReference type="KEGG" id="rho:RHOM_03715"/>
<evidence type="ECO:0000256" key="5">
    <source>
        <dbReference type="ARBA" id="ARBA00023136"/>
    </source>
</evidence>
<feature type="domain" description="MacB-like periplasmic core" evidence="10">
    <location>
        <begin position="22"/>
        <end position="322"/>
    </location>
</feature>
<dbReference type="InterPro" id="IPR003838">
    <property type="entry name" value="ABC3_permease_C"/>
</dbReference>
<keyword evidence="5 8" id="KW-0472">Membrane</keyword>
<dbReference type="Pfam" id="PF12704">
    <property type="entry name" value="MacB_PCD"/>
    <property type="match status" value="1"/>
</dbReference>
<dbReference type="AlphaFoldDB" id="G2T070"/>
<evidence type="ECO:0000256" key="4">
    <source>
        <dbReference type="ARBA" id="ARBA00022989"/>
    </source>
</evidence>
<comment type="similarity">
    <text evidence="6">Belongs to the ABC-4 integral membrane protein family.</text>
</comment>
<keyword evidence="12" id="KW-1185">Reference proteome</keyword>
<feature type="region of interest" description="Disordered" evidence="7">
    <location>
        <begin position="67"/>
        <end position="147"/>
    </location>
</feature>
<name>G2T070_ROSHA</name>
<dbReference type="GO" id="GO:0022857">
    <property type="term" value="F:transmembrane transporter activity"/>
    <property type="evidence" value="ECO:0007669"/>
    <property type="project" value="TreeGrafter"/>
</dbReference>
<evidence type="ECO:0000256" key="1">
    <source>
        <dbReference type="ARBA" id="ARBA00004651"/>
    </source>
</evidence>
<dbReference type="EMBL" id="CP003040">
    <property type="protein sequence ID" value="AEN95865.1"/>
    <property type="molecule type" value="Genomic_DNA"/>
</dbReference>
<reference evidence="11 12" key="1">
    <citation type="journal article" date="2015" name="Genome Announc.">
        <title>Complete genome sequence of the human gut symbiont Roseburia hominis.</title>
        <authorList>
            <person name="Travis A.J."/>
            <person name="Kelly D."/>
            <person name="Flint H.J."/>
            <person name="Aminov R.I."/>
        </authorList>
    </citation>
    <scope>NUCLEOTIDE SEQUENCE [LARGE SCALE GENOMIC DNA]</scope>
    <source>
        <strain evidence="12">DSM 16839 / JCM 17582 / NCIMB 14029 / A2-183</strain>
    </source>
</reference>
<dbReference type="PANTHER" id="PTHR30572">
    <property type="entry name" value="MEMBRANE COMPONENT OF TRANSPORTER-RELATED"/>
    <property type="match status" value="1"/>
</dbReference>
<evidence type="ECO:0000259" key="9">
    <source>
        <dbReference type="Pfam" id="PF02687"/>
    </source>
</evidence>
<proteinExistence type="inferred from homology"/>
<sequence>MKPKELLRLVWINITQNKFKVIMTSIGIIVGAATIVMVIAIGKGGQADVADQFKNLNAGAVDISYDGGTDFGGGGSSDDSDSDMAMMAPGGGGGFGGGFGGAPSGDMGGGSSSGGEAPGGSPGGEMPSGDGGGMPDMGSFFGGQSDMEDRMNQENITLSEDDVDDIETFASGISAATISYTTKSSVDGGDLDEADTYTIAGVKSNYETISNLSLAVGSFITDDDDENKEKVCVLGASVAEEIFGSAIEAYGSVIYIDDRLYVVNGVLESMGTVASGISPDDSIFIPYATGVKYLVGSSVSPTITVLAADVNNVGGVIEEVTEVLATSYPNAEFTFEDAGSKMEAAEASNQILTMLLIAMAAIVFVVGGIGIMNVLFVSVKERTNEIGILKAIGCSKRDILLEFLAEAAAISLIGGMLGNLASLAVAPIVQYLGVRVELSALAFLIALMFAVGTGTIFGFYPAYKASNLVPVEALGAE</sequence>
<feature type="compositionally biased region" description="Gly residues" evidence="7">
    <location>
        <begin position="89"/>
        <end position="123"/>
    </location>
</feature>
<keyword evidence="2" id="KW-1003">Cell membrane</keyword>
<dbReference type="GO" id="GO:0005886">
    <property type="term" value="C:plasma membrane"/>
    <property type="evidence" value="ECO:0007669"/>
    <property type="project" value="UniProtKB-SubCell"/>
</dbReference>
<feature type="domain" description="ABC3 transporter permease C-terminal" evidence="9">
    <location>
        <begin position="358"/>
        <end position="468"/>
    </location>
</feature>
<organism evidence="11 12">
    <name type="scientific">Roseburia hominis (strain DSM 16839 / JCM 17582 / NCIMB 14029 / A2-183)</name>
    <dbReference type="NCBI Taxonomy" id="585394"/>
    <lineage>
        <taxon>Bacteria</taxon>
        <taxon>Bacillati</taxon>
        <taxon>Bacillota</taxon>
        <taxon>Clostridia</taxon>
        <taxon>Lachnospirales</taxon>
        <taxon>Lachnospiraceae</taxon>
        <taxon>Roseburia</taxon>
    </lineage>
</organism>
<evidence type="ECO:0000313" key="12">
    <source>
        <dbReference type="Proteomes" id="UP000008178"/>
    </source>
</evidence>
<feature type="transmembrane region" description="Helical" evidence="8">
    <location>
        <begin position="399"/>
        <end position="426"/>
    </location>
</feature>
<evidence type="ECO:0008006" key="13">
    <source>
        <dbReference type="Google" id="ProtNLM"/>
    </source>
</evidence>
<evidence type="ECO:0000313" key="11">
    <source>
        <dbReference type="EMBL" id="AEN95865.1"/>
    </source>
</evidence>
<dbReference type="PANTHER" id="PTHR30572:SF4">
    <property type="entry name" value="ABC TRANSPORTER PERMEASE YTRF"/>
    <property type="match status" value="1"/>
</dbReference>
<dbReference type="Proteomes" id="UP000008178">
    <property type="component" value="Chromosome"/>
</dbReference>
<accession>G2T070</accession>
<feature type="transmembrane region" description="Helical" evidence="8">
    <location>
        <begin position="21"/>
        <end position="42"/>
    </location>
</feature>
<evidence type="ECO:0000259" key="10">
    <source>
        <dbReference type="Pfam" id="PF12704"/>
    </source>
</evidence>
<evidence type="ECO:0000256" key="2">
    <source>
        <dbReference type="ARBA" id="ARBA00022475"/>
    </source>
</evidence>
<dbReference type="OrthoDB" id="9770036at2"/>
<dbReference type="eggNOG" id="COG0577">
    <property type="taxonomic scope" value="Bacteria"/>
</dbReference>
<evidence type="ECO:0000256" key="8">
    <source>
        <dbReference type="SAM" id="Phobius"/>
    </source>
</evidence>
<dbReference type="Pfam" id="PF02687">
    <property type="entry name" value="FtsX"/>
    <property type="match status" value="1"/>
</dbReference>
<dbReference type="BioCyc" id="RHOM585394:G1H02-760-MONOMER"/>
<protein>
    <recommendedName>
        <fullName evidence="13">Macrolide ABC transporter ATP-binding protein</fullName>
    </recommendedName>
</protein>
<feature type="transmembrane region" description="Helical" evidence="8">
    <location>
        <begin position="438"/>
        <end position="460"/>
    </location>
</feature>
<dbReference type="InterPro" id="IPR050250">
    <property type="entry name" value="Macrolide_Exporter_MacB"/>
</dbReference>
<evidence type="ECO:0000256" key="7">
    <source>
        <dbReference type="SAM" id="MobiDB-lite"/>
    </source>
</evidence>
<dbReference type="GeneID" id="93722597"/>
<feature type="transmembrane region" description="Helical" evidence="8">
    <location>
        <begin position="351"/>
        <end position="378"/>
    </location>
</feature>
<keyword evidence="3 8" id="KW-0812">Transmembrane</keyword>
<dbReference type="STRING" id="585394.RHOM_03715"/>
<dbReference type="HOGENOM" id="CLU_000604_8_0_9"/>
<evidence type="ECO:0000256" key="6">
    <source>
        <dbReference type="ARBA" id="ARBA00038076"/>
    </source>
</evidence>
<comment type="subcellular location">
    <subcellularLocation>
        <location evidence="1">Cell membrane</location>
        <topology evidence="1">Multi-pass membrane protein</topology>
    </subcellularLocation>
</comment>
<evidence type="ECO:0000256" key="3">
    <source>
        <dbReference type="ARBA" id="ARBA00022692"/>
    </source>
</evidence>
<keyword evidence="4 8" id="KW-1133">Transmembrane helix</keyword>